<gene>
    <name evidence="1" type="ORF">PLOB_00039176</name>
</gene>
<comment type="caution">
    <text evidence="1">The sequence shown here is derived from an EMBL/GenBank/DDBJ whole genome shotgun (WGS) entry which is preliminary data.</text>
</comment>
<name>A0ABN8SBM9_9CNID</name>
<dbReference type="EMBL" id="CALNXK010000598">
    <property type="protein sequence ID" value="CAH3188196.1"/>
    <property type="molecule type" value="Genomic_DNA"/>
</dbReference>
<dbReference type="Proteomes" id="UP001159405">
    <property type="component" value="Unassembled WGS sequence"/>
</dbReference>
<accession>A0ABN8SBM9</accession>
<reference evidence="1 2" key="1">
    <citation type="submission" date="2022-05" db="EMBL/GenBank/DDBJ databases">
        <authorList>
            <consortium name="Genoscope - CEA"/>
            <person name="William W."/>
        </authorList>
    </citation>
    <scope>NUCLEOTIDE SEQUENCE [LARGE SCALE GENOMIC DNA]</scope>
</reference>
<organism evidence="1 2">
    <name type="scientific">Porites lobata</name>
    <dbReference type="NCBI Taxonomy" id="104759"/>
    <lineage>
        <taxon>Eukaryota</taxon>
        <taxon>Metazoa</taxon>
        <taxon>Cnidaria</taxon>
        <taxon>Anthozoa</taxon>
        <taxon>Hexacorallia</taxon>
        <taxon>Scleractinia</taxon>
        <taxon>Fungiina</taxon>
        <taxon>Poritidae</taxon>
        <taxon>Porites</taxon>
    </lineage>
</organism>
<evidence type="ECO:0000313" key="2">
    <source>
        <dbReference type="Proteomes" id="UP001159405"/>
    </source>
</evidence>
<evidence type="ECO:0000313" key="1">
    <source>
        <dbReference type="EMBL" id="CAH3188196.1"/>
    </source>
</evidence>
<keyword evidence="2" id="KW-1185">Reference proteome</keyword>
<protein>
    <submittedName>
        <fullName evidence="1">Uncharacterized protein</fullName>
    </submittedName>
</protein>
<proteinExistence type="predicted"/>
<sequence length="152" mass="16930">MTDIQSKEDCKPVQHPPCDAFQERLDRVLKRVPSTTGTADDISCHGNAEIPHDAVVITLLLETTRANYLTSNEGKFVFKTRLSNVIPNALSRVSPQPVRESKVDRDVITVHMFTEEIHADTESIADFQHTTADDMISGLLMQAVINGWPDES</sequence>